<dbReference type="PANTHER" id="PTHR24260">
    <property type="match status" value="1"/>
</dbReference>
<evidence type="ECO:0000259" key="3">
    <source>
        <dbReference type="PROSITE" id="PS50240"/>
    </source>
</evidence>
<dbReference type="CDD" id="cd00190">
    <property type="entry name" value="Tryp_SPc"/>
    <property type="match status" value="1"/>
</dbReference>
<dbReference type="InterPro" id="IPR009003">
    <property type="entry name" value="Peptidase_S1_PA"/>
</dbReference>
<dbReference type="FunFam" id="2.40.10.10:FF:000068">
    <property type="entry name" value="transmembrane protease serine 2"/>
    <property type="match status" value="1"/>
</dbReference>
<name>A0AAE1L9R0_9NEOP</name>
<dbReference type="PANTHER" id="PTHR24260:SF136">
    <property type="entry name" value="GH08193P-RELATED"/>
    <property type="match status" value="1"/>
</dbReference>
<feature type="chain" id="PRO_5042111298" evidence="2">
    <location>
        <begin position="19"/>
        <end position="268"/>
    </location>
</feature>
<feature type="domain" description="Peptidase S1" evidence="3">
    <location>
        <begin position="15"/>
        <end position="256"/>
    </location>
</feature>
<proteinExistence type="predicted"/>
<evidence type="ECO:0000256" key="2">
    <source>
        <dbReference type="SAM" id="SignalP"/>
    </source>
</evidence>
<dbReference type="SMART" id="SM00020">
    <property type="entry name" value="Tryp_SPc"/>
    <property type="match status" value="1"/>
</dbReference>
<keyword evidence="2" id="KW-0732">Signal</keyword>
<dbReference type="Proteomes" id="UP001219518">
    <property type="component" value="Unassembled WGS sequence"/>
</dbReference>
<reference evidence="4" key="2">
    <citation type="journal article" date="2023" name="BMC Genomics">
        <title>Pest status, molecular evolution, and epigenetic factors derived from the genome assembly of Frankliniella fusca, a thysanopteran phytovirus vector.</title>
        <authorList>
            <person name="Catto M.A."/>
            <person name="Labadie P.E."/>
            <person name="Jacobson A.L."/>
            <person name="Kennedy G.G."/>
            <person name="Srinivasan R."/>
            <person name="Hunt B.G."/>
        </authorList>
    </citation>
    <scope>NUCLEOTIDE SEQUENCE</scope>
    <source>
        <strain evidence="4">PL_HMW_Pooled</strain>
    </source>
</reference>
<dbReference type="PROSITE" id="PS50240">
    <property type="entry name" value="TRYPSIN_DOM"/>
    <property type="match status" value="1"/>
</dbReference>
<dbReference type="Gene3D" id="2.40.10.10">
    <property type="entry name" value="Trypsin-like serine proteases"/>
    <property type="match status" value="1"/>
</dbReference>
<organism evidence="4 5">
    <name type="scientific">Frankliniella fusca</name>
    <dbReference type="NCBI Taxonomy" id="407009"/>
    <lineage>
        <taxon>Eukaryota</taxon>
        <taxon>Metazoa</taxon>
        <taxon>Ecdysozoa</taxon>
        <taxon>Arthropoda</taxon>
        <taxon>Hexapoda</taxon>
        <taxon>Insecta</taxon>
        <taxon>Pterygota</taxon>
        <taxon>Neoptera</taxon>
        <taxon>Paraneoptera</taxon>
        <taxon>Thysanoptera</taxon>
        <taxon>Terebrantia</taxon>
        <taxon>Thripoidea</taxon>
        <taxon>Thripidae</taxon>
        <taxon>Frankliniella</taxon>
    </lineage>
</organism>
<dbReference type="PRINTS" id="PR00722">
    <property type="entry name" value="CHYMOTRYPSIN"/>
</dbReference>
<dbReference type="Pfam" id="PF00089">
    <property type="entry name" value="Trypsin"/>
    <property type="match status" value="1"/>
</dbReference>
<keyword evidence="1" id="KW-1015">Disulfide bond</keyword>
<comment type="caution">
    <text evidence="4">The sequence shown here is derived from an EMBL/GenBank/DDBJ whole genome shotgun (WGS) entry which is preliminary data.</text>
</comment>
<dbReference type="AlphaFoldDB" id="A0AAE1L9R0"/>
<dbReference type="InterPro" id="IPR001314">
    <property type="entry name" value="Peptidase_S1A"/>
</dbReference>
<dbReference type="InterPro" id="IPR051333">
    <property type="entry name" value="CLIP_Serine_Protease"/>
</dbReference>
<dbReference type="GO" id="GO:0004252">
    <property type="term" value="F:serine-type endopeptidase activity"/>
    <property type="evidence" value="ECO:0007669"/>
    <property type="project" value="InterPro"/>
</dbReference>
<dbReference type="SUPFAM" id="SSF50494">
    <property type="entry name" value="Trypsin-like serine proteases"/>
    <property type="match status" value="1"/>
</dbReference>
<dbReference type="InterPro" id="IPR001254">
    <property type="entry name" value="Trypsin_dom"/>
</dbReference>
<evidence type="ECO:0000313" key="4">
    <source>
        <dbReference type="EMBL" id="KAK3910999.1"/>
    </source>
</evidence>
<gene>
    <name evidence="4" type="ORF">KUF71_020703</name>
</gene>
<keyword evidence="5" id="KW-1185">Reference proteome</keyword>
<sequence>MRLLVAVACALLANLAGASDLHVVEAVRPIPHQVALFAPGGEFICSGAIVSESVILTAGQCVFWTDENLEIRAGIAKLNQNDDEIQSRVVTKDDRVLHPTYDIINLANDIAIIKLTEPLKIIEGVVEAAQLPGDLDGRINWEGKSVNISGWGKIGDKEYKTRTDIERSEIKLVDLERCKVVYGHNVVGGNKLCAASHLYKHPCTGESGSPVTIHREGRPLLLGLVSFGSPKGCHEEYPAVSTRLTAYLDFIEKHTGLSASKKMKKEEL</sequence>
<dbReference type="EMBL" id="JAHWGI010000219">
    <property type="protein sequence ID" value="KAK3910999.1"/>
    <property type="molecule type" value="Genomic_DNA"/>
</dbReference>
<feature type="signal peptide" evidence="2">
    <location>
        <begin position="1"/>
        <end position="18"/>
    </location>
</feature>
<reference evidence="4" key="1">
    <citation type="submission" date="2021-07" db="EMBL/GenBank/DDBJ databases">
        <authorList>
            <person name="Catto M.A."/>
            <person name="Jacobson A."/>
            <person name="Kennedy G."/>
            <person name="Labadie P."/>
            <person name="Hunt B.G."/>
            <person name="Srinivasan R."/>
        </authorList>
    </citation>
    <scope>NUCLEOTIDE SEQUENCE</scope>
    <source>
        <strain evidence="4">PL_HMW_Pooled</strain>
        <tissue evidence="4">Head</tissue>
    </source>
</reference>
<accession>A0AAE1L9R0</accession>
<dbReference type="GO" id="GO:0006508">
    <property type="term" value="P:proteolysis"/>
    <property type="evidence" value="ECO:0007669"/>
    <property type="project" value="InterPro"/>
</dbReference>
<dbReference type="InterPro" id="IPR043504">
    <property type="entry name" value="Peptidase_S1_PA_chymotrypsin"/>
</dbReference>
<evidence type="ECO:0000313" key="5">
    <source>
        <dbReference type="Proteomes" id="UP001219518"/>
    </source>
</evidence>
<evidence type="ECO:0000256" key="1">
    <source>
        <dbReference type="ARBA" id="ARBA00023157"/>
    </source>
</evidence>
<protein>
    <submittedName>
        <fullName evidence="4">Chymotrypsin BII</fullName>
    </submittedName>
</protein>